<feature type="signal peptide" evidence="1">
    <location>
        <begin position="1"/>
        <end position="32"/>
    </location>
</feature>
<feature type="chain" id="PRO_5046564983" description="TonB-dependent receptor" evidence="1">
    <location>
        <begin position="33"/>
        <end position="71"/>
    </location>
</feature>
<organism evidence="2 3">
    <name type="scientific">Caulobacter segnis</name>
    <dbReference type="NCBI Taxonomy" id="88688"/>
    <lineage>
        <taxon>Bacteria</taxon>
        <taxon>Pseudomonadati</taxon>
        <taxon>Pseudomonadota</taxon>
        <taxon>Alphaproteobacteria</taxon>
        <taxon>Caulobacterales</taxon>
        <taxon>Caulobacteraceae</taxon>
        <taxon>Caulobacter</taxon>
    </lineage>
</organism>
<evidence type="ECO:0008006" key="4">
    <source>
        <dbReference type="Google" id="ProtNLM"/>
    </source>
</evidence>
<dbReference type="Proteomes" id="UP001057520">
    <property type="component" value="Chromosome"/>
</dbReference>
<protein>
    <recommendedName>
        <fullName evidence="4">TonB-dependent receptor</fullName>
    </recommendedName>
</protein>
<keyword evidence="1" id="KW-0732">Signal</keyword>
<proteinExistence type="predicted"/>
<evidence type="ECO:0000313" key="2">
    <source>
        <dbReference type="EMBL" id="USQ95235.1"/>
    </source>
</evidence>
<dbReference type="Gene3D" id="3.55.50.30">
    <property type="match status" value="1"/>
</dbReference>
<accession>A0ABY4ZRF1</accession>
<gene>
    <name evidence="2" type="ORF">MZV50_22220</name>
</gene>
<evidence type="ECO:0000313" key="3">
    <source>
        <dbReference type="Proteomes" id="UP001057520"/>
    </source>
</evidence>
<reference evidence="2 3" key="1">
    <citation type="submission" date="2022-04" db="EMBL/GenBank/DDBJ databases">
        <title>Genome sequence of soybean root-associated Caulobacter segnis RL271.</title>
        <authorList>
            <person name="Longley R."/>
            <person name="Bonito G."/>
            <person name="Trigodet F."/>
            <person name="Crosson S."/>
            <person name="Fiebig A."/>
        </authorList>
    </citation>
    <scope>NUCLEOTIDE SEQUENCE [LARGE SCALE GENOMIC DNA]</scope>
    <source>
        <strain evidence="2 3">RL271</strain>
    </source>
</reference>
<sequence length="71" mass="7179">MHMTVKTRCLLSAASLGVLALVSAVTPSPASAQSAQANVIDLPAMPMAAALQTIAARTGETITFDPDAVRG</sequence>
<evidence type="ECO:0000256" key="1">
    <source>
        <dbReference type="SAM" id="SignalP"/>
    </source>
</evidence>
<dbReference type="EMBL" id="CP096040">
    <property type="protein sequence ID" value="USQ95235.1"/>
    <property type="molecule type" value="Genomic_DNA"/>
</dbReference>
<keyword evidence="3" id="KW-1185">Reference proteome</keyword>
<name>A0ABY4ZRF1_9CAUL</name>